<evidence type="ECO:0000313" key="4">
    <source>
        <dbReference type="Proteomes" id="UP000244441"/>
    </source>
</evidence>
<dbReference type="InterPro" id="IPR001789">
    <property type="entry name" value="Sig_transdc_resp-reg_receiver"/>
</dbReference>
<organism evidence="3 4">
    <name type="scientific">Saccharobesus litoralis</name>
    <dbReference type="NCBI Taxonomy" id="2172099"/>
    <lineage>
        <taxon>Bacteria</taxon>
        <taxon>Pseudomonadati</taxon>
        <taxon>Pseudomonadota</taxon>
        <taxon>Gammaproteobacteria</taxon>
        <taxon>Alteromonadales</taxon>
        <taxon>Alteromonadaceae</taxon>
        <taxon>Saccharobesus</taxon>
    </lineage>
</organism>
<dbReference type="GO" id="GO:0000160">
    <property type="term" value="P:phosphorelay signal transduction system"/>
    <property type="evidence" value="ECO:0007669"/>
    <property type="project" value="InterPro"/>
</dbReference>
<keyword evidence="4" id="KW-1185">Reference proteome</keyword>
<accession>A0A2S0VNI3</accession>
<dbReference type="SUPFAM" id="SSF52172">
    <property type="entry name" value="CheY-like"/>
    <property type="match status" value="1"/>
</dbReference>
<dbReference type="RefSeq" id="WP_108601831.1">
    <property type="nucleotide sequence ID" value="NZ_CP026604.1"/>
</dbReference>
<reference evidence="3 4" key="1">
    <citation type="submission" date="2018-01" db="EMBL/GenBank/DDBJ databases">
        <title>Genome sequence of a Cantenovulum-like bacteria.</title>
        <authorList>
            <person name="Tan W.R."/>
            <person name="Lau N.-S."/>
            <person name="Go F."/>
            <person name="Amirul A.-A.A."/>
        </authorList>
    </citation>
    <scope>NUCLEOTIDE SEQUENCE [LARGE SCALE GENOMIC DNA]</scope>
    <source>
        <strain evidence="3 4">CCB-QB4</strain>
    </source>
</reference>
<evidence type="ECO:0000313" key="3">
    <source>
        <dbReference type="EMBL" id="AWB65756.1"/>
    </source>
</evidence>
<feature type="domain" description="Response regulatory" evidence="2">
    <location>
        <begin position="65"/>
        <end position="187"/>
    </location>
</feature>
<evidence type="ECO:0000256" key="1">
    <source>
        <dbReference type="PROSITE-ProRule" id="PRU00169"/>
    </source>
</evidence>
<dbReference type="OrthoDB" id="5637927at2"/>
<sequence>MFLPFEATFIINKLEKEVEQNQQKLTSELNDSQRTEIEQNIIIAIACITKLQKELPAKATNRPAKVLVVDDVETMRQVNKHLLLDIGFENIDVAINGHDALVRLQQALDEGSPYDLVISDWEMPKMSGMELLKHIKTSPLLWRTHLYLLTGLSEKQDVMTAIKAGVSGYMTKPVNQKILKNKLAYYL</sequence>
<evidence type="ECO:0000259" key="2">
    <source>
        <dbReference type="PROSITE" id="PS50110"/>
    </source>
</evidence>
<dbReference type="PROSITE" id="PS50110">
    <property type="entry name" value="RESPONSE_REGULATORY"/>
    <property type="match status" value="1"/>
</dbReference>
<name>A0A2S0VNI3_9ALTE</name>
<protein>
    <recommendedName>
        <fullName evidence="2">Response regulatory domain-containing protein</fullName>
    </recommendedName>
</protein>
<dbReference type="Gene3D" id="3.40.50.2300">
    <property type="match status" value="1"/>
</dbReference>
<dbReference type="SMART" id="SM00448">
    <property type="entry name" value="REC"/>
    <property type="match status" value="1"/>
</dbReference>
<dbReference type="AlphaFoldDB" id="A0A2S0VNI3"/>
<keyword evidence="1" id="KW-0597">Phosphoprotein</keyword>
<dbReference type="KEGG" id="cate:C2869_04580"/>
<dbReference type="PANTHER" id="PTHR43228:SF1">
    <property type="entry name" value="TWO-COMPONENT RESPONSE REGULATOR ARR22"/>
    <property type="match status" value="1"/>
</dbReference>
<dbReference type="PANTHER" id="PTHR43228">
    <property type="entry name" value="TWO-COMPONENT RESPONSE REGULATOR"/>
    <property type="match status" value="1"/>
</dbReference>
<dbReference type="InterPro" id="IPR011006">
    <property type="entry name" value="CheY-like_superfamily"/>
</dbReference>
<proteinExistence type="predicted"/>
<dbReference type="Proteomes" id="UP000244441">
    <property type="component" value="Chromosome"/>
</dbReference>
<gene>
    <name evidence="3" type="ORF">C2869_04580</name>
</gene>
<dbReference type="EMBL" id="CP026604">
    <property type="protein sequence ID" value="AWB65756.1"/>
    <property type="molecule type" value="Genomic_DNA"/>
</dbReference>
<dbReference type="Pfam" id="PF00072">
    <property type="entry name" value="Response_reg"/>
    <property type="match status" value="1"/>
</dbReference>
<dbReference type="InterPro" id="IPR052048">
    <property type="entry name" value="ST_Response_Regulator"/>
</dbReference>
<feature type="modified residue" description="4-aspartylphosphate" evidence="1">
    <location>
        <position position="120"/>
    </location>
</feature>